<gene>
    <name evidence="2" type="ORF">ALT_4986</name>
    <name evidence="4" type="ORF">CNMCM8927_001860</name>
    <name evidence="3" type="ORF">IFM60648_02923</name>
</gene>
<evidence type="ECO:0000313" key="4">
    <source>
        <dbReference type="EMBL" id="KAF4207970.1"/>
    </source>
</evidence>
<evidence type="ECO:0000313" key="3">
    <source>
        <dbReference type="EMBL" id="GFF69456.1"/>
    </source>
</evidence>
<comment type="caution">
    <text evidence="2">The sequence shown here is derived from an EMBL/GenBank/DDBJ whole genome shotgun (WGS) entry which is preliminary data.</text>
</comment>
<evidence type="ECO:0000313" key="6">
    <source>
        <dbReference type="Proteomes" id="UP000465220"/>
    </source>
</evidence>
<dbReference type="EMBL" id="BLKI01000012">
    <property type="protein sequence ID" value="GFF69456.1"/>
    <property type="molecule type" value="Genomic_DNA"/>
</dbReference>
<dbReference type="EMBL" id="JAAAPU010000014">
    <property type="protein sequence ID" value="KAF4207970.1"/>
    <property type="molecule type" value="Genomic_DNA"/>
</dbReference>
<dbReference type="Proteomes" id="UP000649114">
    <property type="component" value="Unassembled WGS sequence"/>
</dbReference>
<accession>A0AAN4PJ26</accession>
<evidence type="ECO:0000256" key="1">
    <source>
        <dbReference type="SAM" id="MobiDB-lite"/>
    </source>
</evidence>
<evidence type="ECO:0000313" key="2">
    <source>
        <dbReference type="EMBL" id="GAQ07665.1"/>
    </source>
</evidence>
<feature type="region of interest" description="Disordered" evidence="1">
    <location>
        <begin position="1"/>
        <end position="31"/>
    </location>
</feature>
<dbReference type="Proteomes" id="UP000465220">
    <property type="component" value="Unassembled WGS sequence"/>
</dbReference>
<name>A0AAN4PJ26_ASPLE</name>
<reference evidence="3 6" key="3">
    <citation type="submission" date="2020-01" db="EMBL/GenBank/DDBJ databases">
        <title>Draft genome sequence of Aspergillus lentulus IFM 60648.</title>
        <authorList>
            <person name="Takahashi H."/>
            <person name="Yaguchi T."/>
        </authorList>
    </citation>
    <scope>NUCLEOTIDE SEQUENCE [LARGE SCALE GENOMIC DNA]</scope>
    <source>
        <strain evidence="3 6">IFM 60648</strain>
    </source>
</reference>
<organism evidence="2 5">
    <name type="scientific">Aspergillus lentulus</name>
    <dbReference type="NCBI Taxonomy" id="293939"/>
    <lineage>
        <taxon>Eukaryota</taxon>
        <taxon>Fungi</taxon>
        <taxon>Dikarya</taxon>
        <taxon>Ascomycota</taxon>
        <taxon>Pezizomycotina</taxon>
        <taxon>Eurotiomycetes</taxon>
        <taxon>Eurotiomycetidae</taxon>
        <taxon>Eurotiales</taxon>
        <taxon>Aspergillaceae</taxon>
        <taxon>Aspergillus</taxon>
        <taxon>Aspergillus subgen. Fumigati</taxon>
    </lineage>
</organism>
<keyword evidence="6" id="KW-1185">Reference proteome</keyword>
<proteinExistence type="predicted"/>
<sequence>MIPPKPLLTAPTINPRIPHPNTLPTPLKRNPLAITTPTLHRDTRRMELPARLVAAALHLEEPAFAEAGGARLGGGSCAPAAGAGLAGWLAG</sequence>
<evidence type="ECO:0000313" key="5">
    <source>
        <dbReference type="Proteomes" id="UP000051487"/>
    </source>
</evidence>
<reference evidence="2 5" key="1">
    <citation type="submission" date="2015-11" db="EMBL/GenBank/DDBJ databases">
        <title>Aspergillus lentulus strain IFM 54703T.</title>
        <authorList>
            <person name="Kusuya Y."/>
            <person name="Sakai K."/>
            <person name="Kamei K."/>
            <person name="Takahashi H."/>
            <person name="Yaguchi T."/>
        </authorList>
    </citation>
    <scope>NUCLEOTIDE SEQUENCE [LARGE SCALE GENOMIC DNA]</scope>
    <source>
        <strain evidence="2 5">IFM 54703</strain>
    </source>
</reference>
<protein>
    <submittedName>
        <fullName evidence="2">Uncharacterized protein</fullName>
    </submittedName>
</protein>
<dbReference type="Proteomes" id="UP000051487">
    <property type="component" value="Unassembled WGS sequence"/>
</dbReference>
<reference evidence="4" key="4">
    <citation type="submission" date="2020-04" db="EMBL/GenBank/DDBJ databases">
        <authorList>
            <person name="Santos R.A.C."/>
            <person name="Steenwyk J.L."/>
            <person name="Rivero-Menendez O."/>
            <person name="Mead M.E."/>
            <person name="Silva L.P."/>
            <person name="Bastos R.W."/>
            <person name="Alastruey-Izquierdo A."/>
            <person name="Goldman G.H."/>
            <person name="Rokas A."/>
        </authorList>
    </citation>
    <scope>NUCLEOTIDE SEQUENCE</scope>
    <source>
        <strain evidence="4">CNM-CM8927</strain>
    </source>
</reference>
<reference evidence="4" key="2">
    <citation type="journal article" date="2020" name="bioRxiv">
        <title>Genomic and phenotypic heterogeneity of clinical isolates of the human pathogens Aspergillus fumigatus, Aspergillus lentulus and Aspergillus fumigatiaffinis.</title>
        <authorList>
            <person name="dos Santos R.A.C."/>
            <person name="Steenwyk J.L."/>
            <person name="Rivero-Menendez O."/>
            <person name="Mead M.E."/>
            <person name="Silva L.P."/>
            <person name="Bastos R.W."/>
            <person name="Alastruey-Izquierdo A."/>
            <person name="Goldman G.H."/>
            <person name="Rokas A."/>
        </authorList>
    </citation>
    <scope>NUCLEOTIDE SEQUENCE</scope>
    <source>
        <strain evidence="4">CNM-CM8927</strain>
    </source>
</reference>
<dbReference type="AlphaFoldDB" id="A0AAN4PJ26"/>
<dbReference type="EMBL" id="BCLY01000009">
    <property type="protein sequence ID" value="GAQ07665.1"/>
    <property type="molecule type" value="Genomic_DNA"/>
</dbReference>